<name>A0A286T8E0_PAROL</name>
<dbReference type="PANTHER" id="PTHR11691:SF62">
    <property type="entry name" value="INTERFERON PHI 2-RELATED"/>
    <property type="match status" value="1"/>
</dbReference>
<gene>
    <name evidence="7" type="primary">IFN</name>
</gene>
<keyword evidence="2" id="KW-0202">Cytokine</keyword>
<feature type="chain" id="PRO_5012628863" evidence="6">
    <location>
        <begin position="24"/>
        <end position="184"/>
    </location>
</feature>
<dbReference type="SUPFAM" id="SSF47266">
    <property type="entry name" value="4-helical cytokines"/>
    <property type="match status" value="1"/>
</dbReference>
<dbReference type="InterPro" id="IPR000471">
    <property type="entry name" value="Interferon_alpha/beta/delta"/>
</dbReference>
<evidence type="ECO:0000256" key="4">
    <source>
        <dbReference type="ARBA" id="ARBA00023118"/>
    </source>
</evidence>
<reference evidence="7" key="1">
    <citation type="journal article" date="2017" name="Fish Shellfish Immunol.">
        <title>Identification of 2 novel type I IFN genes in Japanese flounder, Paralichthys olivaceus.</title>
        <authorList>
            <person name="Hu Y."/>
            <person name="Yoshikawa T."/>
            <person name="Chung S."/>
            <person name="Hirono I."/>
            <person name="Kondo H."/>
        </authorList>
    </citation>
    <scope>NUCLEOTIDE SEQUENCE</scope>
</reference>
<evidence type="ECO:0000256" key="6">
    <source>
        <dbReference type="SAM" id="SignalP"/>
    </source>
</evidence>
<protein>
    <submittedName>
        <fullName evidence="7">TypeI interferon 3</fullName>
    </submittedName>
</protein>
<keyword evidence="5" id="KW-1015">Disulfide bond</keyword>
<dbReference type="AlphaFoldDB" id="A0A286T8E0"/>
<dbReference type="GO" id="GO:0005125">
    <property type="term" value="F:cytokine activity"/>
    <property type="evidence" value="ECO:0007669"/>
    <property type="project" value="UniProtKB-KW"/>
</dbReference>
<feature type="signal peptide" evidence="6">
    <location>
        <begin position="1"/>
        <end position="23"/>
    </location>
</feature>
<dbReference type="Gene3D" id="1.20.1250.10">
    <property type="match status" value="1"/>
</dbReference>
<dbReference type="EMBL" id="LC222627">
    <property type="protein sequence ID" value="BBA46271.1"/>
    <property type="molecule type" value="mRNA"/>
</dbReference>
<sequence>MMMPSSVLLAFLQLSSFQLMVVSMPPCTLQANVVKETHRRLKDLGPPFPFHCLQYNVNISFPDNAFSASTAGLSKCRQVLWVVFETLRGTKLIIEDNDSPVGEGGVTWDEEKFNTFQILQHRLLTDGSCLSMVAAAPDVFSSYFSNVTDVLQQQDSAACGWMALRRDVLGVLKTALQDHHSCFT</sequence>
<keyword evidence="4" id="KW-0051">Antiviral defense</keyword>
<proteinExistence type="evidence at transcript level"/>
<evidence type="ECO:0000256" key="5">
    <source>
        <dbReference type="ARBA" id="ARBA00023157"/>
    </source>
</evidence>
<evidence type="ECO:0000256" key="3">
    <source>
        <dbReference type="ARBA" id="ARBA00022525"/>
    </source>
</evidence>
<evidence type="ECO:0000256" key="1">
    <source>
        <dbReference type="ARBA" id="ARBA00004613"/>
    </source>
</evidence>
<keyword evidence="3" id="KW-0964">Secreted</keyword>
<comment type="subcellular location">
    <subcellularLocation>
        <location evidence="1">Secreted</location>
    </subcellularLocation>
</comment>
<evidence type="ECO:0000313" key="7">
    <source>
        <dbReference type="EMBL" id="BBA46271.1"/>
    </source>
</evidence>
<dbReference type="GO" id="GO:0005615">
    <property type="term" value="C:extracellular space"/>
    <property type="evidence" value="ECO:0007669"/>
    <property type="project" value="UniProtKB-KW"/>
</dbReference>
<accession>A0A286T8E0</accession>
<dbReference type="PANTHER" id="PTHR11691">
    <property type="entry name" value="TYPE I INTERFERON"/>
    <property type="match status" value="1"/>
</dbReference>
<dbReference type="Pfam" id="PF00143">
    <property type="entry name" value="Interferon"/>
    <property type="match status" value="1"/>
</dbReference>
<organism evidence="7">
    <name type="scientific">Paralichthys olivaceus</name>
    <name type="common">Bastard halibut</name>
    <name type="synonym">Hippoglossus olivaceus</name>
    <dbReference type="NCBI Taxonomy" id="8255"/>
    <lineage>
        <taxon>Eukaryota</taxon>
        <taxon>Metazoa</taxon>
        <taxon>Chordata</taxon>
        <taxon>Craniata</taxon>
        <taxon>Vertebrata</taxon>
        <taxon>Euteleostomi</taxon>
        <taxon>Actinopterygii</taxon>
        <taxon>Neopterygii</taxon>
        <taxon>Teleostei</taxon>
        <taxon>Neoteleostei</taxon>
        <taxon>Acanthomorphata</taxon>
        <taxon>Carangaria</taxon>
        <taxon>Pleuronectiformes</taxon>
        <taxon>Pleuronectoidei</taxon>
        <taxon>Paralichthyidae</taxon>
        <taxon>Paralichthys</taxon>
    </lineage>
</organism>
<evidence type="ECO:0000256" key="2">
    <source>
        <dbReference type="ARBA" id="ARBA00022514"/>
    </source>
</evidence>
<keyword evidence="6" id="KW-0732">Signal</keyword>
<dbReference type="InterPro" id="IPR009079">
    <property type="entry name" value="4_helix_cytokine-like_core"/>
</dbReference>
<dbReference type="GO" id="GO:0005126">
    <property type="term" value="F:cytokine receptor binding"/>
    <property type="evidence" value="ECO:0007669"/>
    <property type="project" value="InterPro"/>
</dbReference>
<dbReference type="GO" id="GO:0051607">
    <property type="term" value="P:defense response to virus"/>
    <property type="evidence" value="ECO:0007669"/>
    <property type="project" value="UniProtKB-KW"/>
</dbReference>